<gene>
    <name evidence="1" type="ORF">MAR_023132</name>
</gene>
<evidence type="ECO:0000313" key="1">
    <source>
        <dbReference type="EMBL" id="WAQ98759.1"/>
    </source>
</evidence>
<sequence length="126" mass="14269">MDIHGKGDSNTIVTVTGIGNSDLYCVYWISLFHWTLDFRQLPYLKYDILTEENMCRDLNKLVVFLFLNIFTNVSALATGNQMKGSANQSSQYLTCSAEKAFDGEIIFYESESRCTCSATAVRQIPR</sequence>
<reference evidence="1" key="1">
    <citation type="submission" date="2022-11" db="EMBL/GenBank/DDBJ databases">
        <title>Centuries of genome instability and evolution in soft-shell clam transmissible cancer (bioRxiv).</title>
        <authorList>
            <person name="Hart S.F.M."/>
            <person name="Yonemitsu M.A."/>
            <person name="Giersch R.M."/>
            <person name="Beal B.F."/>
            <person name="Arriagada G."/>
            <person name="Davis B.W."/>
            <person name="Ostrander E.A."/>
            <person name="Goff S.P."/>
            <person name="Metzger M.J."/>
        </authorList>
    </citation>
    <scope>NUCLEOTIDE SEQUENCE</scope>
    <source>
        <strain evidence="1">MELC-2E11</strain>
        <tissue evidence="1">Siphon/mantle</tissue>
    </source>
</reference>
<proteinExistence type="predicted"/>
<name>A0ABY7DM45_MYAAR</name>
<organism evidence="1 2">
    <name type="scientific">Mya arenaria</name>
    <name type="common">Soft-shell clam</name>
    <dbReference type="NCBI Taxonomy" id="6604"/>
    <lineage>
        <taxon>Eukaryota</taxon>
        <taxon>Metazoa</taxon>
        <taxon>Spiralia</taxon>
        <taxon>Lophotrochozoa</taxon>
        <taxon>Mollusca</taxon>
        <taxon>Bivalvia</taxon>
        <taxon>Autobranchia</taxon>
        <taxon>Heteroconchia</taxon>
        <taxon>Euheterodonta</taxon>
        <taxon>Imparidentia</taxon>
        <taxon>Neoheterodontei</taxon>
        <taxon>Myida</taxon>
        <taxon>Myoidea</taxon>
        <taxon>Myidae</taxon>
        <taxon>Mya</taxon>
    </lineage>
</organism>
<dbReference type="Proteomes" id="UP001164746">
    <property type="component" value="Chromosome 3"/>
</dbReference>
<dbReference type="EMBL" id="CP111014">
    <property type="protein sequence ID" value="WAQ98759.1"/>
    <property type="molecule type" value="Genomic_DNA"/>
</dbReference>
<protein>
    <submittedName>
        <fullName evidence="1">Uncharacterized protein</fullName>
    </submittedName>
</protein>
<accession>A0ABY7DM45</accession>
<feature type="non-terminal residue" evidence="1">
    <location>
        <position position="1"/>
    </location>
</feature>
<keyword evidence="2" id="KW-1185">Reference proteome</keyword>
<evidence type="ECO:0000313" key="2">
    <source>
        <dbReference type="Proteomes" id="UP001164746"/>
    </source>
</evidence>